<dbReference type="EMBL" id="BHXQ01000004">
    <property type="protein sequence ID" value="GCC52311.1"/>
    <property type="molecule type" value="Genomic_DNA"/>
</dbReference>
<feature type="coiled-coil region" evidence="1">
    <location>
        <begin position="35"/>
        <end position="62"/>
    </location>
</feature>
<organism evidence="3 4">
    <name type="scientific">Chryseotalea sanaruensis</name>
    <dbReference type="NCBI Taxonomy" id="2482724"/>
    <lineage>
        <taxon>Bacteria</taxon>
        <taxon>Pseudomonadati</taxon>
        <taxon>Bacteroidota</taxon>
        <taxon>Cytophagia</taxon>
        <taxon>Cytophagales</taxon>
        <taxon>Chryseotaleaceae</taxon>
        <taxon>Chryseotalea</taxon>
    </lineage>
</organism>
<evidence type="ECO:0000256" key="2">
    <source>
        <dbReference type="SAM" id="Phobius"/>
    </source>
</evidence>
<comment type="caution">
    <text evidence="3">The sequence shown here is derived from an EMBL/GenBank/DDBJ whole genome shotgun (WGS) entry which is preliminary data.</text>
</comment>
<sequence length="96" mass="11771">MLKRVNPIFRNFYVVGTVFFLVWMSFLDQNDFLSRFRLTAKLRSLEAEKEYYEEKIEEVQKDHDDLFGDRESVEKFAREKYLMKKETEEIFLVVEE</sequence>
<feature type="transmembrane region" description="Helical" evidence="2">
    <location>
        <begin position="12"/>
        <end position="33"/>
    </location>
</feature>
<gene>
    <name evidence="3" type="ORF">SanaruYs_25470</name>
</gene>
<keyword evidence="4" id="KW-1185">Reference proteome</keyword>
<evidence type="ECO:0000256" key="1">
    <source>
        <dbReference type="SAM" id="Coils"/>
    </source>
</evidence>
<dbReference type="RefSeq" id="WP_127122949.1">
    <property type="nucleotide sequence ID" value="NZ_BHXQ01000004.1"/>
</dbReference>
<dbReference type="Pfam" id="PF04977">
    <property type="entry name" value="DivIC"/>
    <property type="match status" value="1"/>
</dbReference>
<proteinExistence type="predicted"/>
<keyword evidence="2" id="KW-1133">Transmembrane helix</keyword>
<dbReference type="AlphaFoldDB" id="A0A401UBN9"/>
<reference evidence="3 4" key="1">
    <citation type="submission" date="2018-11" db="EMBL/GenBank/DDBJ databases">
        <title>Chryseotalea sanarue gen. nov., sp., nov., a member of the family Cytophagaceae, isolated from a brackish lake in Hamamatsu Japan.</title>
        <authorList>
            <person name="Maejima Y."/>
            <person name="Iino T."/>
            <person name="Muraguchi Y."/>
            <person name="Fukuda K."/>
            <person name="Ohkuma M."/>
            <person name="Moriuchi R."/>
            <person name="Dohra H."/>
            <person name="Kimbara K."/>
            <person name="Shintani M."/>
        </authorList>
    </citation>
    <scope>NUCLEOTIDE SEQUENCE [LARGE SCALE GENOMIC DNA]</scope>
    <source>
        <strain evidence="3 4">Ys</strain>
    </source>
</reference>
<evidence type="ECO:0000313" key="3">
    <source>
        <dbReference type="EMBL" id="GCC52311.1"/>
    </source>
</evidence>
<name>A0A401UBN9_9BACT</name>
<protein>
    <submittedName>
        <fullName evidence="3">Septum formation initiator</fullName>
    </submittedName>
</protein>
<dbReference type="InterPro" id="IPR007060">
    <property type="entry name" value="FtsL/DivIC"/>
</dbReference>
<keyword evidence="1" id="KW-0175">Coiled coil</keyword>
<dbReference type="Proteomes" id="UP000288227">
    <property type="component" value="Unassembled WGS sequence"/>
</dbReference>
<keyword evidence="2" id="KW-0812">Transmembrane</keyword>
<evidence type="ECO:0000313" key="4">
    <source>
        <dbReference type="Proteomes" id="UP000288227"/>
    </source>
</evidence>
<dbReference type="OrthoDB" id="1467719at2"/>
<accession>A0A401UBN9</accession>
<keyword evidence="2" id="KW-0472">Membrane</keyword>